<dbReference type="GO" id="GO:0043565">
    <property type="term" value="F:sequence-specific DNA binding"/>
    <property type="evidence" value="ECO:0007669"/>
    <property type="project" value="InterPro"/>
</dbReference>
<dbReference type="Proteomes" id="UP000000637">
    <property type="component" value="Plasmid pTC2"/>
</dbReference>
<dbReference type="GO" id="GO:0043200">
    <property type="term" value="P:response to amino acid"/>
    <property type="evidence" value="ECO:0007669"/>
    <property type="project" value="TreeGrafter"/>
</dbReference>
<dbReference type="RefSeq" id="WP_011777257.1">
    <property type="nucleotide sequence ID" value="NC_008713.1"/>
</dbReference>
<dbReference type="PANTHER" id="PTHR30154:SF54">
    <property type="entry name" value="POSSIBLE TRANSCRIPTIONAL REGULATORY PROTEIN (PROBABLY LRP_ASNC-FAMILY)"/>
    <property type="match status" value="1"/>
</dbReference>
<accession>A1RDP0</accession>
<dbReference type="Pfam" id="PF13412">
    <property type="entry name" value="HTH_24"/>
    <property type="match status" value="1"/>
</dbReference>
<dbReference type="InterPro" id="IPR011008">
    <property type="entry name" value="Dimeric_a/b-barrel"/>
</dbReference>
<protein>
    <submittedName>
        <fullName evidence="5">Transcriptional regulator, AsnC family</fullName>
    </submittedName>
</protein>
<dbReference type="PRINTS" id="PR00033">
    <property type="entry name" value="HTHASNC"/>
</dbReference>
<dbReference type="SMART" id="SM00344">
    <property type="entry name" value="HTH_ASNC"/>
    <property type="match status" value="1"/>
</dbReference>
<geneLocation type="plasmid" evidence="5 6">
    <name>pTC2</name>
</geneLocation>
<dbReference type="EMBL" id="CP000476">
    <property type="protein sequence ID" value="ABM10792.1"/>
    <property type="molecule type" value="Genomic_DNA"/>
</dbReference>
<evidence type="ECO:0000313" key="5">
    <source>
        <dbReference type="EMBL" id="ABM10792.1"/>
    </source>
</evidence>
<dbReference type="InterPro" id="IPR000485">
    <property type="entry name" value="AsnC-type_HTH_dom"/>
</dbReference>
<evidence type="ECO:0000313" key="6">
    <source>
        <dbReference type="Proteomes" id="UP000000637"/>
    </source>
</evidence>
<name>A1RDP0_PAEAT</name>
<dbReference type="InterPro" id="IPR011991">
    <property type="entry name" value="ArsR-like_HTH"/>
</dbReference>
<dbReference type="PANTHER" id="PTHR30154">
    <property type="entry name" value="LEUCINE-RESPONSIVE REGULATORY PROTEIN"/>
    <property type="match status" value="1"/>
</dbReference>
<dbReference type="AlphaFoldDB" id="A1RDP0"/>
<feature type="domain" description="HTH asnC-type" evidence="4">
    <location>
        <begin position="12"/>
        <end position="73"/>
    </location>
</feature>
<keyword evidence="6" id="KW-1185">Reference proteome</keyword>
<evidence type="ECO:0000256" key="3">
    <source>
        <dbReference type="ARBA" id="ARBA00023163"/>
    </source>
</evidence>
<dbReference type="CDD" id="cd00090">
    <property type="entry name" value="HTH_ARSR"/>
    <property type="match status" value="1"/>
</dbReference>
<dbReference type="SUPFAM" id="SSF54909">
    <property type="entry name" value="Dimeric alpha+beta barrel"/>
    <property type="match status" value="1"/>
</dbReference>
<evidence type="ECO:0000256" key="2">
    <source>
        <dbReference type="ARBA" id="ARBA00023125"/>
    </source>
</evidence>
<dbReference type="Gene3D" id="3.30.70.920">
    <property type="match status" value="1"/>
</dbReference>
<keyword evidence="5" id="KW-0614">Plasmid</keyword>
<dbReference type="InterPro" id="IPR036388">
    <property type="entry name" value="WH-like_DNA-bd_sf"/>
</dbReference>
<dbReference type="InterPro" id="IPR036390">
    <property type="entry name" value="WH_DNA-bd_sf"/>
</dbReference>
<dbReference type="HOGENOM" id="CLU_091233_0_3_11"/>
<gene>
    <name evidence="5" type="ordered locus">AAur_pTC20203</name>
</gene>
<dbReference type="InterPro" id="IPR019888">
    <property type="entry name" value="Tscrpt_reg_AsnC-like"/>
</dbReference>
<evidence type="ECO:0000256" key="1">
    <source>
        <dbReference type="ARBA" id="ARBA00023015"/>
    </source>
</evidence>
<evidence type="ECO:0000259" key="4">
    <source>
        <dbReference type="PROSITE" id="PS50956"/>
    </source>
</evidence>
<keyword evidence="1" id="KW-0805">Transcription regulation</keyword>
<dbReference type="GO" id="GO:0005829">
    <property type="term" value="C:cytosol"/>
    <property type="evidence" value="ECO:0007669"/>
    <property type="project" value="TreeGrafter"/>
</dbReference>
<sequence length="160" mass="17486">MSDPQKLQHVTLDEVDQKLLGLLSKNSRRTNQSLSEALGLAPSTCLARLKALKESGVIKRFTVEVAPEAMGLPLQALVSVRLRPGARHLMNAFGNELRDLPEIKQFFVLGGADDFLIHITAKNTEHIRQFVLDHLSSNPAVAGTQTNLVFEHGHGSAFGL</sequence>
<organism evidence="5 6">
    <name type="scientific">Paenarthrobacter aurescens (strain TC1)</name>
    <dbReference type="NCBI Taxonomy" id="290340"/>
    <lineage>
        <taxon>Bacteria</taxon>
        <taxon>Bacillati</taxon>
        <taxon>Actinomycetota</taxon>
        <taxon>Actinomycetes</taxon>
        <taxon>Micrococcales</taxon>
        <taxon>Micrococcaceae</taxon>
        <taxon>Paenarthrobacter</taxon>
    </lineage>
</organism>
<keyword evidence="3" id="KW-0804">Transcription</keyword>
<proteinExistence type="predicted"/>
<dbReference type="SUPFAM" id="SSF46785">
    <property type="entry name" value="Winged helix' DNA-binding domain"/>
    <property type="match status" value="1"/>
</dbReference>
<dbReference type="Pfam" id="PF01037">
    <property type="entry name" value="AsnC_trans_reg"/>
    <property type="match status" value="1"/>
</dbReference>
<dbReference type="eggNOG" id="COG1522">
    <property type="taxonomic scope" value="Bacteria"/>
</dbReference>
<keyword evidence="2" id="KW-0238">DNA-binding</keyword>
<dbReference type="InterPro" id="IPR019887">
    <property type="entry name" value="Tscrpt_reg_AsnC/Lrp_C"/>
</dbReference>
<dbReference type="KEGG" id="aau:AAur_pTC20203"/>
<reference evidence="5 6" key="1">
    <citation type="journal article" date="2006" name="PLoS Genet.">
        <title>Secrets of soil survival revealed by the genome sequence of Arthrobacter aurescens TC1.</title>
        <authorList>
            <person name="Mongodin E.F."/>
            <person name="Shapir N."/>
            <person name="Daugherty S.C."/>
            <person name="DeBoy R.T."/>
            <person name="Emerson J.B."/>
            <person name="Shvartzbeyn A."/>
            <person name="Radune D."/>
            <person name="Vamathevan J."/>
            <person name="Riggs F."/>
            <person name="Grinberg V."/>
            <person name="Khouri H."/>
            <person name="Wackett L.P."/>
            <person name="Nelson K.E."/>
            <person name="Sadowsky M.J."/>
        </authorList>
    </citation>
    <scope>NUCLEOTIDE SEQUENCE [LARGE SCALE GENOMIC DNA]</scope>
    <source>
        <strain evidence="5 6">TC1</strain>
    </source>
</reference>
<dbReference type="PROSITE" id="PS50956">
    <property type="entry name" value="HTH_ASNC_2"/>
    <property type="match status" value="1"/>
</dbReference>
<dbReference type="Gene3D" id="1.10.10.10">
    <property type="entry name" value="Winged helix-like DNA-binding domain superfamily/Winged helix DNA-binding domain"/>
    <property type="match status" value="1"/>
</dbReference>